<dbReference type="InterPro" id="IPR013708">
    <property type="entry name" value="Shikimate_DH-bd_N"/>
</dbReference>
<protein>
    <submittedName>
        <fullName evidence="4">Unannotated protein</fullName>
    </submittedName>
</protein>
<dbReference type="GO" id="GO:0004764">
    <property type="term" value="F:shikimate 3-dehydrogenase (NADP+) activity"/>
    <property type="evidence" value="ECO:0007669"/>
    <property type="project" value="InterPro"/>
</dbReference>
<sequence>MIETSLHAVGVVGRPIEHSLSPLLHRAAFQELGLAWTSAAIDAGEGDAQRIVELMRVEGFRGLSVTMPLKIEIAKIVDDLDESASDLGSVNCVTNNGGHLTGSSTDGDGFLAAIEHQTGFRPHGARAVLAGSGGAARSIISALSRHGVSDVAVIARSTLAVDELLGLAGGRGRHGTASDVHEADLVIDTTPFGMAGADPAFSTPLIAPSLTHSGQIVADLVYVPRETHWLEECRLQGAEIVGGLGMLVHQAALALEIWTGQSAPVAAMWSAADDAAGRS</sequence>
<proteinExistence type="inferred from homology"/>
<evidence type="ECO:0000259" key="1">
    <source>
        <dbReference type="Pfam" id="PF08501"/>
    </source>
</evidence>
<dbReference type="GO" id="GO:0005829">
    <property type="term" value="C:cytosol"/>
    <property type="evidence" value="ECO:0007669"/>
    <property type="project" value="TreeGrafter"/>
</dbReference>
<feature type="domain" description="Shikimate dehydrogenase substrate binding N-terminal" evidence="1">
    <location>
        <begin position="11"/>
        <end position="93"/>
    </location>
</feature>
<dbReference type="EMBL" id="CAFBLT010000001">
    <property type="protein sequence ID" value="CAB4858436.1"/>
    <property type="molecule type" value="Genomic_DNA"/>
</dbReference>
<dbReference type="GO" id="GO:0019632">
    <property type="term" value="P:shikimate metabolic process"/>
    <property type="evidence" value="ECO:0007669"/>
    <property type="project" value="TreeGrafter"/>
</dbReference>
<evidence type="ECO:0000313" key="3">
    <source>
        <dbReference type="EMBL" id="CAB4832648.1"/>
    </source>
</evidence>
<dbReference type="PANTHER" id="PTHR21089">
    <property type="entry name" value="SHIKIMATE DEHYDROGENASE"/>
    <property type="match status" value="1"/>
</dbReference>
<dbReference type="Pfam" id="PF08501">
    <property type="entry name" value="Shikimate_dh_N"/>
    <property type="match status" value="1"/>
</dbReference>
<reference evidence="4" key="1">
    <citation type="submission" date="2020-05" db="EMBL/GenBank/DDBJ databases">
        <authorList>
            <person name="Chiriac C."/>
            <person name="Salcher M."/>
            <person name="Ghai R."/>
            <person name="Kavagutti S V."/>
        </authorList>
    </citation>
    <scope>NUCLEOTIDE SEQUENCE</scope>
</reference>
<evidence type="ECO:0000259" key="2">
    <source>
        <dbReference type="Pfam" id="PF18317"/>
    </source>
</evidence>
<evidence type="ECO:0000313" key="4">
    <source>
        <dbReference type="EMBL" id="CAB4858436.1"/>
    </source>
</evidence>
<dbReference type="SUPFAM" id="SSF51735">
    <property type="entry name" value="NAD(P)-binding Rossmann-fold domains"/>
    <property type="match status" value="1"/>
</dbReference>
<dbReference type="InterPro" id="IPR046346">
    <property type="entry name" value="Aminoacid_DH-like_N_sf"/>
</dbReference>
<dbReference type="GO" id="GO:0009423">
    <property type="term" value="P:chorismate biosynthetic process"/>
    <property type="evidence" value="ECO:0007669"/>
    <property type="project" value="TreeGrafter"/>
</dbReference>
<dbReference type="Gene3D" id="3.40.50.10860">
    <property type="entry name" value="Leucine Dehydrogenase, chain A, domain 1"/>
    <property type="match status" value="1"/>
</dbReference>
<dbReference type="HAMAP" id="MF_00222">
    <property type="entry name" value="Shikimate_DH_AroE"/>
    <property type="match status" value="1"/>
</dbReference>
<evidence type="ECO:0000313" key="5">
    <source>
        <dbReference type="EMBL" id="CAB5024400.1"/>
    </source>
</evidence>
<name>A0A6J7CKJ9_9ZZZZ</name>
<dbReference type="SUPFAM" id="SSF53223">
    <property type="entry name" value="Aminoacid dehydrogenase-like, N-terminal domain"/>
    <property type="match status" value="1"/>
</dbReference>
<dbReference type="Gene3D" id="3.40.50.720">
    <property type="entry name" value="NAD(P)-binding Rossmann-like Domain"/>
    <property type="match status" value="1"/>
</dbReference>
<dbReference type="InterPro" id="IPR022893">
    <property type="entry name" value="Shikimate_DH_fam"/>
</dbReference>
<dbReference type="Pfam" id="PF18317">
    <property type="entry name" value="SDH_C"/>
    <property type="match status" value="1"/>
</dbReference>
<organism evidence="4">
    <name type="scientific">freshwater metagenome</name>
    <dbReference type="NCBI Taxonomy" id="449393"/>
    <lineage>
        <taxon>unclassified sequences</taxon>
        <taxon>metagenomes</taxon>
        <taxon>ecological metagenomes</taxon>
    </lineage>
</organism>
<dbReference type="GO" id="GO:0050661">
    <property type="term" value="F:NADP binding"/>
    <property type="evidence" value="ECO:0007669"/>
    <property type="project" value="TreeGrafter"/>
</dbReference>
<gene>
    <name evidence="3" type="ORF">UFOPK3164_01361</name>
    <name evidence="4" type="ORF">UFOPK3427_00032</name>
    <name evidence="5" type="ORF">UFOPK4112_01113</name>
</gene>
<accession>A0A6J7CKJ9</accession>
<dbReference type="InterPro" id="IPR036291">
    <property type="entry name" value="NAD(P)-bd_dom_sf"/>
</dbReference>
<feature type="domain" description="SDH C-terminal" evidence="2">
    <location>
        <begin position="243"/>
        <end position="271"/>
    </location>
</feature>
<dbReference type="CDD" id="cd01065">
    <property type="entry name" value="NAD_bind_Shikimate_DH"/>
    <property type="match status" value="1"/>
</dbReference>
<dbReference type="AlphaFoldDB" id="A0A6J7CKJ9"/>
<dbReference type="InterPro" id="IPR041121">
    <property type="entry name" value="SDH_C"/>
</dbReference>
<dbReference type="PANTHER" id="PTHR21089:SF1">
    <property type="entry name" value="BIFUNCTIONAL 3-DEHYDROQUINATE DEHYDRATASE_SHIKIMATE DEHYDROGENASE, CHLOROPLASTIC"/>
    <property type="match status" value="1"/>
</dbReference>
<dbReference type="EMBL" id="CAFABE010000076">
    <property type="protein sequence ID" value="CAB4832648.1"/>
    <property type="molecule type" value="Genomic_DNA"/>
</dbReference>
<dbReference type="EMBL" id="CAFBPM010000010">
    <property type="protein sequence ID" value="CAB5024400.1"/>
    <property type="molecule type" value="Genomic_DNA"/>
</dbReference>